<feature type="transmembrane region" description="Helical" evidence="7">
    <location>
        <begin position="139"/>
        <end position="161"/>
    </location>
</feature>
<dbReference type="InterPro" id="IPR020846">
    <property type="entry name" value="MFS_dom"/>
</dbReference>
<comment type="caution">
    <text evidence="9">The sequence shown here is derived from an EMBL/GenBank/DDBJ whole genome shotgun (WGS) entry which is preliminary data.</text>
</comment>
<dbReference type="InterPro" id="IPR011701">
    <property type="entry name" value="MFS"/>
</dbReference>
<evidence type="ECO:0000313" key="9">
    <source>
        <dbReference type="EMBL" id="KIE12846.1"/>
    </source>
</evidence>
<accession>A0A0C1NJ41</accession>
<dbReference type="PANTHER" id="PTHR23514">
    <property type="entry name" value="BYPASS OF STOP CODON PROTEIN 6"/>
    <property type="match status" value="1"/>
</dbReference>
<organism evidence="9">
    <name type="scientific">Tolypothrix bouteillei VB521301</name>
    <dbReference type="NCBI Taxonomy" id="1479485"/>
    <lineage>
        <taxon>Bacteria</taxon>
        <taxon>Bacillati</taxon>
        <taxon>Cyanobacteriota</taxon>
        <taxon>Cyanophyceae</taxon>
        <taxon>Nostocales</taxon>
        <taxon>Tolypothrichaceae</taxon>
        <taxon>Tolypothrix</taxon>
    </lineage>
</organism>
<dbReference type="InterPro" id="IPR051788">
    <property type="entry name" value="MFS_Transporter"/>
</dbReference>
<feature type="transmembrane region" description="Helical" evidence="7">
    <location>
        <begin position="284"/>
        <end position="302"/>
    </location>
</feature>
<dbReference type="AlphaFoldDB" id="A0A0C1NJ41"/>
<dbReference type="Pfam" id="PF07690">
    <property type="entry name" value="MFS_1"/>
    <property type="match status" value="1"/>
</dbReference>
<feature type="transmembrane region" description="Helical" evidence="7">
    <location>
        <begin position="167"/>
        <end position="188"/>
    </location>
</feature>
<feature type="domain" description="Major facilitator superfamily (MFS) profile" evidence="8">
    <location>
        <begin position="15"/>
        <end position="393"/>
    </location>
</feature>
<protein>
    <submittedName>
        <fullName evidence="9">Major facilitator superfamily protein</fullName>
    </submittedName>
</protein>
<keyword evidence="4 7" id="KW-0812">Transmembrane</keyword>
<feature type="transmembrane region" description="Helical" evidence="7">
    <location>
        <begin position="12"/>
        <end position="37"/>
    </location>
</feature>
<proteinExistence type="inferred from homology"/>
<comment type="similarity">
    <text evidence="2">Belongs to the major facilitator superfamily.</text>
</comment>
<evidence type="ECO:0000256" key="5">
    <source>
        <dbReference type="ARBA" id="ARBA00022989"/>
    </source>
</evidence>
<dbReference type="SUPFAM" id="SSF103473">
    <property type="entry name" value="MFS general substrate transporter"/>
    <property type="match status" value="1"/>
</dbReference>
<evidence type="ECO:0000256" key="7">
    <source>
        <dbReference type="SAM" id="Phobius"/>
    </source>
</evidence>
<evidence type="ECO:0000256" key="6">
    <source>
        <dbReference type="ARBA" id="ARBA00023136"/>
    </source>
</evidence>
<dbReference type="GO" id="GO:0005886">
    <property type="term" value="C:plasma membrane"/>
    <property type="evidence" value="ECO:0007669"/>
    <property type="project" value="UniProtKB-SubCell"/>
</dbReference>
<feature type="transmembrane region" description="Helical" evidence="7">
    <location>
        <begin position="369"/>
        <end position="388"/>
    </location>
</feature>
<comment type="subcellular location">
    <subcellularLocation>
        <location evidence="1">Cell membrane</location>
        <topology evidence="1">Multi-pass membrane protein</topology>
    </subcellularLocation>
</comment>
<dbReference type="STRING" id="1479485.DA73_0205020"/>
<gene>
    <name evidence="9" type="ORF">DA73_0205020</name>
</gene>
<dbReference type="RefSeq" id="WP_038078946.1">
    <property type="nucleotide sequence ID" value="NZ_JHEG04000001.1"/>
</dbReference>
<evidence type="ECO:0000259" key="8">
    <source>
        <dbReference type="PROSITE" id="PS50850"/>
    </source>
</evidence>
<feature type="transmembrane region" description="Helical" evidence="7">
    <location>
        <begin position="104"/>
        <end position="127"/>
    </location>
</feature>
<feature type="transmembrane region" description="Helical" evidence="7">
    <location>
        <begin position="334"/>
        <end position="357"/>
    </location>
</feature>
<feature type="transmembrane region" description="Helical" evidence="7">
    <location>
        <begin position="253"/>
        <end position="272"/>
    </location>
</feature>
<evidence type="ECO:0000256" key="2">
    <source>
        <dbReference type="ARBA" id="ARBA00008335"/>
    </source>
</evidence>
<keyword evidence="6 7" id="KW-0472">Membrane</keyword>
<dbReference type="Gene3D" id="1.20.1250.20">
    <property type="entry name" value="MFS general substrate transporter like domains"/>
    <property type="match status" value="1"/>
</dbReference>
<feature type="transmembrane region" description="Helical" evidence="7">
    <location>
        <begin position="308"/>
        <end position="327"/>
    </location>
</feature>
<dbReference type="GO" id="GO:0022857">
    <property type="term" value="F:transmembrane transporter activity"/>
    <property type="evidence" value="ECO:0007669"/>
    <property type="project" value="InterPro"/>
</dbReference>
<feature type="transmembrane region" description="Helical" evidence="7">
    <location>
        <begin position="209"/>
        <end position="229"/>
    </location>
</feature>
<feature type="transmembrane region" description="Helical" evidence="7">
    <location>
        <begin position="49"/>
        <end position="69"/>
    </location>
</feature>
<keyword evidence="3" id="KW-0813">Transport</keyword>
<name>A0A0C1NJ41_9CYAN</name>
<sequence length="396" mass="42472">MPTLRSQTNSKMWIAIALSFYAFIAIGVAEGGLGVLIPSIQQTYNLTSATISLLFLSQVTGYIIAALASSILTSNMGMARMLLLASVVLTCALVSYALSPYWWLMVATGTLLGLGIGLIDAGINSYIANEQQQADLMGLLHAFYGIGALLGPAIATTLLAFNLHWRSIYLVFATFVGIMVAGMLWAVVYDYKPLNKRVQVTGTNARTNLRVALTTPVVCIAALFLFIYVGTEASVGSWAYSVQSLSRGTPKLLAGYSVSGYWIGLTIGRAVTGRIVKRWGALRTLERSLLLLGLGLTAWWLLPNQLLSLPIIGFALAPIFPLTIWLMPQRVSKAIVPAAIGCMTSVASLGAATIPSAVGTLATRFGLEIIPVLMLPLAVIMIILHRWLAQHQVSRA</sequence>
<evidence type="ECO:0000256" key="1">
    <source>
        <dbReference type="ARBA" id="ARBA00004651"/>
    </source>
</evidence>
<dbReference type="EMBL" id="JHEG02000019">
    <property type="protein sequence ID" value="KIE12846.1"/>
    <property type="molecule type" value="Genomic_DNA"/>
</dbReference>
<dbReference type="InterPro" id="IPR036259">
    <property type="entry name" value="MFS_trans_sf"/>
</dbReference>
<reference evidence="9" key="1">
    <citation type="journal article" date="2015" name="Genome Announc.">
        <title>Draft Genome Sequence of Tolypothrix boutellei Strain VB521301.</title>
        <authorList>
            <person name="Chandrababunaidu M.M."/>
            <person name="Singh D."/>
            <person name="Sen D."/>
            <person name="Bhan S."/>
            <person name="Das S."/>
            <person name="Gupta A."/>
            <person name="Adhikary S.P."/>
            <person name="Tripathy S."/>
        </authorList>
    </citation>
    <scope>NUCLEOTIDE SEQUENCE</scope>
    <source>
        <strain evidence="9">VB521301</strain>
    </source>
</reference>
<evidence type="ECO:0000256" key="4">
    <source>
        <dbReference type="ARBA" id="ARBA00022692"/>
    </source>
</evidence>
<keyword evidence="5 7" id="KW-1133">Transmembrane helix</keyword>
<evidence type="ECO:0000256" key="3">
    <source>
        <dbReference type="ARBA" id="ARBA00022448"/>
    </source>
</evidence>
<dbReference type="PANTHER" id="PTHR23514:SF3">
    <property type="entry name" value="BYPASS OF STOP CODON PROTEIN 6"/>
    <property type="match status" value="1"/>
</dbReference>
<feature type="transmembrane region" description="Helical" evidence="7">
    <location>
        <begin position="81"/>
        <end position="98"/>
    </location>
</feature>
<dbReference type="PROSITE" id="PS50850">
    <property type="entry name" value="MFS"/>
    <property type="match status" value="1"/>
</dbReference>